<dbReference type="Proteomes" id="UP000562352">
    <property type="component" value="Unassembled WGS sequence"/>
</dbReference>
<accession>A0A841CY67</accession>
<evidence type="ECO:0000313" key="2">
    <source>
        <dbReference type="EMBL" id="MBB5963332.1"/>
    </source>
</evidence>
<dbReference type="RefSeq" id="WP_184941403.1">
    <property type="nucleotide sequence ID" value="NZ_JACHJJ010000007.1"/>
</dbReference>
<feature type="region of interest" description="Disordered" evidence="1">
    <location>
        <begin position="52"/>
        <end position="72"/>
    </location>
</feature>
<dbReference type="AlphaFoldDB" id="A0A841CY67"/>
<proteinExistence type="predicted"/>
<dbReference type="EMBL" id="JACHJJ010000007">
    <property type="protein sequence ID" value="MBB5963332.1"/>
    <property type="molecule type" value="Genomic_DNA"/>
</dbReference>
<evidence type="ECO:0000256" key="1">
    <source>
        <dbReference type="SAM" id="MobiDB-lite"/>
    </source>
</evidence>
<name>A0A841CY67_PLAVE</name>
<organism evidence="2 3">
    <name type="scientific">Planomonospora venezuelensis</name>
    <dbReference type="NCBI Taxonomy" id="1999"/>
    <lineage>
        <taxon>Bacteria</taxon>
        <taxon>Bacillati</taxon>
        <taxon>Actinomycetota</taxon>
        <taxon>Actinomycetes</taxon>
        <taxon>Streptosporangiales</taxon>
        <taxon>Streptosporangiaceae</taxon>
        <taxon>Planomonospora</taxon>
    </lineage>
</organism>
<protein>
    <submittedName>
        <fullName evidence="2">Uncharacterized protein</fullName>
    </submittedName>
</protein>
<reference evidence="2 3" key="1">
    <citation type="submission" date="2020-08" db="EMBL/GenBank/DDBJ databases">
        <title>Genomic Encyclopedia of Type Strains, Phase III (KMG-III): the genomes of soil and plant-associated and newly described type strains.</title>
        <authorList>
            <person name="Whitman W."/>
        </authorList>
    </citation>
    <scope>NUCLEOTIDE SEQUENCE [LARGE SCALE GENOMIC DNA]</scope>
    <source>
        <strain evidence="2 3">CECT 3303</strain>
    </source>
</reference>
<keyword evidence="3" id="KW-1185">Reference proteome</keyword>
<comment type="caution">
    <text evidence="2">The sequence shown here is derived from an EMBL/GenBank/DDBJ whole genome shotgun (WGS) entry which is preliminary data.</text>
</comment>
<sequence>MAFHVPTVNATRNEFTESGPINVPESGSVTAEEGLRALLIIDACPRVRDGVPHPPVLRAEEHGGHGAGSAGDQEQALLADVPAFVLHVADGS</sequence>
<evidence type="ECO:0000313" key="3">
    <source>
        <dbReference type="Proteomes" id="UP000562352"/>
    </source>
</evidence>
<gene>
    <name evidence="2" type="ORF">FHS22_002611</name>
</gene>